<dbReference type="InterPro" id="IPR003646">
    <property type="entry name" value="SH3-like_bac-type"/>
</dbReference>
<reference evidence="2 3" key="1">
    <citation type="submission" date="2023-04" db="EMBL/GenBank/DDBJ databases">
        <title>Tenacibaculum tangerinum sp. nov., isolated from sea tidal flat of South Korea.</title>
        <authorList>
            <person name="Lee S.H."/>
            <person name="Kim J.-J."/>
        </authorList>
    </citation>
    <scope>NUCLEOTIDE SEQUENCE [LARGE SCALE GENOMIC DNA]</scope>
    <source>
        <strain evidence="2 3">GRR-S3-23</strain>
    </source>
</reference>
<proteinExistence type="predicted"/>
<evidence type="ECO:0000259" key="1">
    <source>
        <dbReference type="Pfam" id="PF08239"/>
    </source>
</evidence>
<dbReference type="EMBL" id="CP122539">
    <property type="protein sequence ID" value="WGH76179.1"/>
    <property type="molecule type" value="Genomic_DNA"/>
</dbReference>
<sequence>MDLDFLKFKTELINCVIQKDTLQLKKFLAERVYESKDTCGYPGCTKEELINYYFTDLADESWNDMLTLLRFGFTRKVDENTDWIVPHEKVVFQAPSYLKNVDTENELLILAENVNIREKPSLNSEIIRTTSYEKFKCDCSIVTMTKTTYQTVDGINWIEIKLDDNNVGYVASKFTSYEVIKEMTIAKVEGKWKIISWFQAPGC</sequence>
<keyword evidence="3" id="KW-1185">Reference proteome</keyword>
<organism evidence="2 3">
    <name type="scientific">Tenacibaculum tangerinum</name>
    <dbReference type="NCBI Taxonomy" id="3038772"/>
    <lineage>
        <taxon>Bacteria</taxon>
        <taxon>Pseudomonadati</taxon>
        <taxon>Bacteroidota</taxon>
        <taxon>Flavobacteriia</taxon>
        <taxon>Flavobacteriales</taxon>
        <taxon>Flavobacteriaceae</taxon>
        <taxon>Tenacibaculum</taxon>
    </lineage>
</organism>
<feature type="domain" description="SH3b" evidence="1">
    <location>
        <begin position="113"/>
        <end position="175"/>
    </location>
</feature>
<evidence type="ECO:0000313" key="2">
    <source>
        <dbReference type="EMBL" id="WGH76179.1"/>
    </source>
</evidence>
<dbReference type="Gene3D" id="2.30.30.40">
    <property type="entry name" value="SH3 Domains"/>
    <property type="match status" value="1"/>
</dbReference>
<protein>
    <submittedName>
        <fullName evidence="2">SH3 domain-containing protein</fullName>
    </submittedName>
</protein>
<dbReference type="Pfam" id="PF08239">
    <property type="entry name" value="SH3_3"/>
    <property type="match status" value="1"/>
</dbReference>
<gene>
    <name evidence="2" type="ORF">P8625_03145</name>
</gene>
<dbReference type="Proteomes" id="UP001232001">
    <property type="component" value="Chromosome"/>
</dbReference>
<name>A0ABY8L421_9FLAO</name>
<evidence type="ECO:0000313" key="3">
    <source>
        <dbReference type="Proteomes" id="UP001232001"/>
    </source>
</evidence>
<dbReference type="RefSeq" id="WP_279652048.1">
    <property type="nucleotide sequence ID" value="NZ_CP122539.1"/>
</dbReference>
<accession>A0ABY8L421</accession>